<proteinExistence type="predicted"/>
<feature type="non-terminal residue" evidence="2">
    <location>
        <position position="146"/>
    </location>
</feature>
<dbReference type="EMBL" id="GAIX01011747">
    <property type="protein sequence ID" value="JAA80813.1"/>
    <property type="molecule type" value="Transcribed_RNA"/>
</dbReference>
<sequence>ENSCSLYKRVTGKNPLNEIHACTQCSAKLTSEKLLLEHMVQRHSVRSDLPEDWVLKICSHCDYPFHLQALHDCPLKPPVASCKFCFQKFNSHTFLLIHLNSTQHLYPCKVCGLVLRKQCMELQHLMEHTDKYTTLYKCIYCKDDIY</sequence>
<name>S4NYK8_9NEOP</name>
<accession>S4NYK8</accession>
<dbReference type="InterPro" id="IPR013087">
    <property type="entry name" value="Znf_C2H2_type"/>
</dbReference>
<dbReference type="SMART" id="SM00355">
    <property type="entry name" value="ZnF_C2H2"/>
    <property type="match status" value="3"/>
</dbReference>
<reference evidence="2" key="2">
    <citation type="submission" date="2013-05" db="EMBL/GenBank/DDBJ databases">
        <authorList>
            <person name="Carter J.-M."/>
            <person name="Baker S.C."/>
            <person name="Pink R."/>
            <person name="Carter D.R.F."/>
            <person name="Collins A."/>
            <person name="Tomlin J."/>
            <person name="Gibbs M."/>
            <person name="Breuker C.J."/>
        </authorList>
    </citation>
    <scope>NUCLEOTIDE SEQUENCE</scope>
    <source>
        <tissue evidence="2">Ovary</tissue>
    </source>
</reference>
<feature type="non-terminal residue" evidence="2">
    <location>
        <position position="1"/>
    </location>
</feature>
<feature type="domain" description="C2H2-type" evidence="1">
    <location>
        <begin position="108"/>
        <end position="128"/>
    </location>
</feature>
<dbReference type="AlphaFoldDB" id="S4NYK8"/>
<evidence type="ECO:0000259" key="1">
    <source>
        <dbReference type="PROSITE" id="PS00028"/>
    </source>
</evidence>
<protein>
    <submittedName>
        <fullName evidence="2">PR domain zinc finger protein 15</fullName>
    </submittedName>
</protein>
<reference evidence="2" key="1">
    <citation type="journal article" date="2013" name="BMC Genomics">
        <title>Unscrambling butterfly oogenesis.</title>
        <authorList>
            <person name="Carter J.M."/>
            <person name="Baker S.C."/>
            <person name="Pink R."/>
            <person name="Carter D.R."/>
            <person name="Collins A."/>
            <person name="Tomlin J."/>
            <person name="Gibbs M."/>
            <person name="Breuker C.J."/>
        </authorList>
    </citation>
    <scope>NUCLEOTIDE SEQUENCE</scope>
    <source>
        <tissue evidence="2">Ovary</tissue>
    </source>
</reference>
<feature type="domain" description="C2H2-type" evidence="1">
    <location>
        <begin position="22"/>
        <end position="43"/>
    </location>
</feature>
<evidence type="ECO:0000313" key="2">
    <source>
        <dbReference type="EMBL" id="JAA80813.1"/>
    </source>
</evidence>
<dbReference type="PROSITE" id="PS00028">
    <property type="entry name" value="ZINC_FINGER_C2H2_1"/>
    <property type="match status" value="2"/>
</dbReference>
<organism evidence="2">
    <name type="scientific">Pararge aegeria</name>
    <name type="common">speckled wood butterfly</name>
    <dbReference type="NCBI Taxonomy" id="116150"/>
    <lineage>
        <taxon>Eukaryota</taxon>
        <taxon>Metazoa</taxon>
        <taxon>Ecdysozoa</taxon>
        <taxon>Arthropoda</taxon>
        <taxon>Hexapoda</taxon>
        <taxon>Insecta</taxon>
        <taxon>Pterygota</taxon>
        <taxon>Neoptera</taxon>
        <taxon>Endopterygota</taxon>
        <taxon>Lepidoptera</taxon>
        <taxon>Glossata</taxon>
        <taxon>Ditrysia</taxon>
        <taxon>Papilionoidea</taxon>
        <taxon>Nymphalidae</taxon>
        <taxon>Satyrinae</taxon>
        <taxon>Satyrini</taxon>
        <taxon>Parargina</taxon>
        <taxon>Pararge</taxon>
    </lineage>
</organism>